<keyword evidence="2" id="KW-1185">Reference proteome</keyword>
<proteinExistence type="predicted"/>
<accession>A0A0D0B2H7</accession>
<evidence type="ECO:0000313" key="1">
    <source>
        <dbReference type="EMBL" id="KIK48216.1"/>
    </source>
</evidence>
<dbReference type="InParanoid" id="A0A0D0B2H7"/>
<name>A0A0D0B2H7_9AGAM</name>
<dbReference type="AlphaFoldDB" id="A0A0D0B2H7"/>
<gene>
    <name evidence="1" type="ORF">CY34DRAFT_798310</name>
</gene>
<protein>
    <submittedName>
        <fullName evidence="1">Uncharacterized protein</fullName>
    </submittedName>
</protein>
<reference evidence="1 2" key="1">
    <citation type="submission" date="2014-04" db="EMBL/GenBank/DDBJ databases">
        <authorList>
            <consortium name="DOE Joint Genome Institute"/>
            <person name="Kuo A."/>
            <person name="Ruytinx J."/>
            <person name="Rineau F."/>
            <person name="Colpaert J."/>
            <person name="Kohler A."/>
            <person name="Nagy L.G."/>
            <person name="Floudas D."/>
            <person name="Copeland A."/>
            <person name="Barry K.W."/>
            <person name="Cichocki N."/>
            <person name="Veneault-Fourrey C."/>
            <person name="LaButti K."/>
            <person name="Lindquist E.A."/>
            <person name="Lipzen A."/>
            <person name="Lundell T."/>
            <person name="Morin E."/>
            <person name="Murat C."/>
            <person name="Sun H."/>
            <person name="Tunlid A."/>
            <person name="Henrissat B."/>
            <person name="Grigoriev I.V."/>
            <person name="Hibbett D.S."/>
            <person name="Martin F."/>
            <person name="Nordberg H.P."/>
            <person name="Cantor M.N."/>
            <person name="Hua S.X."/>
        </authorList>
    </citation>
    <scope>NUCLEOTIDE SEQUENCE [LARGE SCALE GENOMIC DNA]</scope>
    <source>
        <strain evidence="1 2">UH-Slu-Lm8-n1</strain>
    </source>
</reference>
<dbReference type="Proteomes" id="UP000054485">
    <property type="component" value="Unassembled WGS sequence"/>
</dbReference>
<organism evidence="1 2">
    <name type="scientific">Suillus luteus UH-Slu-Lm8-n1</name>
    <dbReference type="NCBI Taxonomy" id="930992"/>
    <lineage>
        <taxon>Eukaryota</taxon>
        <taxon>Fungi</taxon>
        <taxon>Dikarya</taxon>
        <taxon>Basidiomycota</taxon>
        <taxon>Agaricomycotina</taxon>
        <taxon>Agaricomycetes</taxon>
        <taxon>Agaricomycetidae</taxon>
        <taxon>Boletales</taxon>
        <taxon>Suillineae</taxon>
        <taxon>Suillaceae</taxon>
        <taxon>Suillus</taxon>
    </lineage>
</organism>
<dbReference type="EMBL" id="KN835139">
    <property type="protein sequence ID" value="KIK48216.1"/>
    <property type="molecule type" value="Genomic_DNA"/>
</dbReference>
<reference evidence="2" key="2">
    <citation type="submission" date="2015-01" db="EMBL/GenBank/DDBJ databases">
        <title>Evolutionary Origins and Diversification of the Mycorrhizal Mutualists.</title>
        <authorList>
            <consortium name="DOE Joint Genome Institute"/>
            <consortium name="Mycorrhizal Genomics Consortium"/>
            <person name="Kohler A."/>
            <person name="Kuo A."/>
            <person name="Nagy L.G."/>
            <person name="Floudas D."/>
            <person name="Copeland A."/>
            <person name="Barry K.W."/>
            <person name="Cichocki N."/>
            <person name="Veneault-Fourrey C."/>
            <person name="LaButti K."/>
            <person name="Lindquist E.A."/>
            <person name="Lipzen A."/>
            <person name="Lundell T."/>
            <person name="Morin E."/>
            <person name="Murat C."/>
            <person name="Riley R."/>
            <person name="Ohm R."/>
            <person name="Sun H."/>
            <person name="Tunlid A."/>
            <person name="Henrissat B."/>
            <person name="Grigoriev I.V."/>
            <person name="Hibbett D.S."/>
            <person name="Martin F."/>
        </authorList>
    </citation>
    <scope>NUCLEOTIDE SEQUENCE [LARGE SCALE GENOMIC DNA]</scope>
    <source>
        <strain evidence="2">UH-Slu-Lm8-n1</strain>
    </source>
</reference>
<evidence type="ECO:0000313" key="2">
    <source>
        <dbReference type="Proteomes" id="UP000054485"/>
    </source>
</evidence>
<sequence>MISVGIRDVMASKSSSSLLAIFVTRPRHVWFSAEDRKLPAILFQLRLLAAINEPMNELKCRGIYL</sequence>
<dbReference type="HOGENOM" id="CLU_2851258_0_0_1"/>